<organism evidence="5 6">
    <name type="scientific">Candidatus Nomurabacteria bacterium RIFCSPLOWO2_01_FULL_40_18</name>
    <dbReference type="NCBI Taxonomy" id="1801773"/>
    <lineage>
        <taxon>Bacteria</taxon>
        <taxon>Candidatus Nomuraibacteriota</taxon>
    </lineage>
</organism>
<feature type="domain" description="SHSP" evidence="4">
    <location>
        <begin position="49"/>
        <end position="161"/>
    </location>
</feature>
<dbReference type="STRING" id="1801773.A3A03_03210"/>
<gene>
    <name evidence="5" type="ORF">A3A03_03210</name>
</gene>
<reference evidence="5 6" key="1">
    <citation type="journal article" date="2016" name="Nat. Commun.">
        <title>Thousands of microbial genomes shed light on interconnected biogeochemical processes in an aquifer system.</title>
        <authorList>
            <person name="Anantharaman K."/>
            <person name="Brown C.T."/>
            <person name="Hug L.A."/>
            <person name="Sharon I."/>
            <person name="Castelle C.J."/>
            <person name="Probst A.J."/>
            <person name="Thomas B.C."/>
            <person name="Singh A."/>
            <person name="Wilkins M.J."/>
            <person name="Karaoz U."/>
            <person name="Brodie E.L."/>
            <person name="Williams K.H."/>
            <person name="Hubbard S.S."/>
            <person name="Banfield J.F."/>
        </authorList>
    </citation>
    <scope>NUCLEOTIDE SEQUENCE [LARGE SCALE GENOMIC DNA]</scope>
</reference>
<proteinExistence type="inferred from homology"/>
<evidence type="ECO:0000256" key="2">
    <source>
        <dbReference type="RuleBase" id="RU003616"/>
    </source>
</evidence>
<dbReference type="InterPro" id="IPR002068">
    <property type="entry name" value="A-crystallin/Hsp20_dom"/>
</dbReference>
<dbReference type="PANTHER" id="PTHR11527">
    <property type="entry name" value="HEAT-SHOCK PROTEIN 20 FAMILY MEMBER"/>
    <property type="match status" value="1"/>
</dbReference>
<dbReference type="InterPro" id="IPR031107">
    <property type="entry name" value="Small_HSP"/>
</dbReference>
<evidence type="ECO:0000256" key="1">
    <source>
        <dbReference type="PROSITE-ProRule" id="PRU00285"/>
    </source>
</evidence>
<name>A0A1F6XJQ1_9BACT</name>
<dbReference type="Pfam" id="PF00011">
    <property type="entry name" value="HSP20"/>
    <property type="match status" value="1"/>
</dbReference>
<comment type="similarity">
    <text evidence="1 2">Belongs to the small heat shock protein (HSP20) family.</text>
</comment>
<evidence type="ECO:0000313" key="6">
    <source>
        <dbReference type="Proteomes" id="UP000176629"/>
    </source>
</evidence>
<dbReference type="SUPFAM" id="SSF49764">
    <property type="entry name" value="HSP20-like chaperones"/>
    <property type="match status" value="1"/>
</dbReference>
<dbReference type="AlphaFoldDB" id="A0A1F6XJQ1"/>
<accession>A0A1F6XJQ1</accession>
<dbReference type="Gene3D" id="2.60.40.790">
    <property type="match status" value="1"/>
</dbReference>
<feature type="region of interest" description="Disordered" evidence="3">
    <location>
        <begin position="19"/>
        <end position="44"/>
    </location>
</feature>
<protein>
    <recommendedName>
        <fullName evidence="4">SHSP domain-containing protein</fullName>
    </recommendedName>
</protein>
<sequence length="161" mass="18566">MENRKRSFWERLTGGINVEEEEYEDPRKNAMTSSKSGRDKKQANNWIEEENEEAELAVDVYQTGTEIIIQTFVAGVKPEDLELSIARDMATISGVREEHRNIDEGDYFTKELYWGKFSRTISLPAEVEPEEVEATEKHGLLTVRLQKVDKEKKNSVKVKSI</sequence>
<evidence type="ECO:0000256" key="3">
    <source>
        <dbReference type="SAM" id="MobiDB-lite"/>
    </source>
</evidence>
<comment type="caution">
    <text evidence="5">The sequence shown here is derived from an EMBL/GenBank/DDBJ whole genome shotgun (WGS) entry which is preliminary data.</text>
</comment>
<dbReference type="PROSITE" id="PS01031">
    <property type="entry name" value="SHSP"/>
    <property type="match status" value="1"/>
</dbReference>
<evidence type="ECO:0000313" key="5">
    <source>
        <dbReference type="EMBL" id="OGI94252.1"/>
    </source>
</evidence>
<dbReference type="EMBL" id="MFUX01000029">
    <property type="protein sequence ID" value="OGI94252.1"/>
    <property type="molecule type" value="Genomic_DNA"/>
</dbReference>
<dbReference type="CDD" id="cd06464">
    <property type="entry name" value="ACD_sHsps-like"/>
    <property type="match status" value="1"/>
</dbReference>
<evidence type="ECO:0000259" key="4">
    <source>
        <dbReference type="PROSITE" id="PS01031"/>
    </source>
</evidence>
<dbReference type="Proteomes" id="UP000176629">
    <property type="component" value="Unassembled WGS sequence"/>
</dbReference>
<dbReference type="InterPro" id="IPR008978">
    <property type="entry name" value="HSP20-like_chaperone"/>
</dbReference>